<feature type="transmembrane region" description="Helical" evidence="6">
    <location>
        <begin position="74"/>
        <end position="99"/>
    </location>
</feature>
<evidence type="ECO:0000256" key="3">
    <source>
        <dbReference type="ARBA" id="ARBA00022989"/>
    </source>
</evidence>
<name>A0ABT2GP40_9MICO</name>
<keyword evidence="3 6" id="KW-1133">Transmembrane helix</keyword>
<evidence type="ECO:0000313" key="9">
    <source>
        <dbReference type="Proteomes" id="UP001165584"/>
    </source>
</evidence>
<accession>A0ABT2GP40</accession>
<dbReference type="InterPro" id="IPR000412">
    <property type="entry name" value="ABC_2_transport"/>
</dbReference>
<comment type="subcellular location">
    <subcellularLocation>
        <location evidence="1">Membrane</location>
        <topology evidence="1">Multi-pass membrane protein</topology>
    </subcellularLocation>
</comment>
<comment type="caution">
    <text evidence="8">The sequence shown here is derived from an EMBL/GenBank/DDBJ whole genome shotgun (WGS) entry which is preliminary data.</text>
</comment>
<evidence type="ECO:0000259" key="7">
    <source>
        <dbReference type="Pfam" id="PF01061"/>
    </source>
</evidence>
<evidence type="ECO:0000256" key="2">
    <source>
        <dbReference type="ARBA" id="ARBA00022692"/>
    </source>
</evidence>
<feature type="transmembrane region" description="Helical" evidence="6">
    <location>
        <begin position="239"/>
        <end position="260"/>
    </location>
</feature>
<feature type="transmembrane region" description="Helical" evidence="6">
    <location>
        <begin position="37"/>
        <end position="54"/>
    </location>
</feature>
<proteinExistence type="predicted"/>
<feature type="domain" description="ABC-2 type transporter transmembrane" evidence="7">
    <location>
        <begin position="22"/>
        <end position="224"/>
    </location>
</feature>
<evidence type="ECO:0000256" key="4">
    <source>
        <dbReference type="ARBA" id="ARBA00023136"/>
    </source>
</evidence>
<keyword evidence="5" id="KW-0046">Antibiotic resistance</keyword>
<organism evidence="8 9">
    <name type="scientific">Herbiconiux aconitum</name>
    <dbReference type="NCBI Taxonomy" id="2970913"/>
    <lineage>
        <taxon>Bacteria</taxon>
        <taxon>Bacillati</taxon>
        <taxon>Actinomycetota</taxon>
        <taxon>Actinomycetes</taxon>
        <taxon>Micrococcales</taxon>
        <taxon>Microbacteriaceae</taxon>
        <taxon>Herbiconiux</taxon>
    </lineage>
</organism>
<dbReference type="PANTHER" id="PTHR43229:SF2">
    <property type="entry name" value="NODULATION PROTEIN J"/>
    <property type="match status" value="1"/>
</dbReference>
<gene>
    <name evidence="8" type="ORF">N1027_07530</name>
</gene>
<feature type="transmembrane region" description="Helical" evidence="6">
    <location>
        <begin position="153"/>
        <end position="179"/>
    </location>
</feature>
<dbReference type="PANTHER" id="PTHR43229">
    <property type="entry name" value="NODULATION PROTEIN J"/>
    <property type="match status" value="1"/>
</dbReference>
<evidence type="ECO:0000256" key="5">
    <source>
        <dbReference type="ARBA" id="ARBA00023251"/>
    </source>
</evidence>
<sequence>MTLVTPTARERTVPPLGGFNLTLLGIELKRRLANRRTLIFTLALPIVLYIVIGVPQLNTPLSTTPVAQGGVSVAAYIMVSMAVYGSMFSSAAAGGAVAIERSMGWSRQLRLTPLNPIANIATKIIAGLMLGFISVLGAFLAGAISGVQLDWQQWLACGLIAWLTSVIFTALGLLLGYLVPSENVMQFLGPILGFLAIFGGLFVPLSNFPVIMQDIGVWLPVYGVGELSRAPLTGSGFDLLGLGNVILWLVIFSVGAALAFRRDTKRV</sequence>
<feature type="transmembrane region" description="Helical" evidence="6">
    <location>
        <begin position="120"/>
        <end position="147"/>
    </location>
</feature>
<dbReference type="InterPro" id="IPR013525">
    <property type="entry name" value="ABC2_TM"/>
</dbReference>
<dbReference type="EMBL" id="JANLCM010000001">
    <property type="protein sequence ID" value="MCS5717986.1"/>
    <property type="molecule type" value="Genomic_DNA"/>
</dbReference>
<keyword evidence="2 6" id="KW-0812">Transmembrane</keyword>
<evidence type="ECO:0000313" key="8">
    <source>
        <dbReference type="EMBL" id="MCS5717986.1"/>
    </source>
</evidence>
<dbReference type="RefSeq" id="WP_259506637.1">
    <property type="nucleotide sequence ID" value="NZ_JANLCM010000001.1"/>
</dbReference>
<dbReference type="InterPro" id="IPR051784">
    <property type="entry name" value="Nod_factor_ABC_transporter"/>
</dbReference>
<dbReference type="PIRSF" id="PIRSF006648">
    <property type="entry name" value="DrrB"/>
    <property type="match status" value="1"/>
</dbReference>
<dbReference type="Pfam" id="PF01061">
    <property type="entry name" value="ABC2_membrane"/>
    <property type="match status" value="1"/>
</dbReference>
<reference evidence="8" key="1">
    <citation type="submission" date="2022-08" db="EMBL/GenBank/DDBJ databases">
        <authorList>
            <person name="Deng Y."/>
            <person name="Han X.-F."/>
            <person name="Zhang Y.-Q."/>
        </authorList>
    </citation>
    <scope>NUCLEOTIDE SEQUENCE</scope>
    <source>
        <strain evidence="8">CPCC 205763</strain>
    </source>
</reference>
<dbReference type="Proteomes" id="UP001165584">
    <property type="component" value="Unassembled WGS sequence"/>
</dbReference>
<protein>
    <submittedName>
        <fullName evidence="8">ABC transporter permease</fullName>
    </submittedName>
</protein>
<evidence type="ECO:0000256" key="6">
    <source>
        <dbReference type="SAM" id="Phobius"/>
    </source>
</evidence>
<keyword evidence="4 6" id="KW-0472">Membrane</keyword>
<keyword evidence="9" id="KW-1185">Reference proteome</keyword>
<evidence type="ECO:0000256" key="1">
    <source>
        <dbReference type="ARBA" id="ARBA00004141"/>
    </source>
</evidence>
<feature type="transmembrane region" description="Helical" evidence="6">
    <location>
        <begin position="191"/>
        <end position="212"/>
    </location>
</feature>